<evidence type="ECO:0000313" key="1">
    <source>
        <dbReference type="EMBL" id="SDD85289.1"/>
    </source>
</evidence>
<organism evidence="1 2">
    <name type="scientific">Glycomyces harbinensis</name>
    <dbReference type="NCBI Taxonomy" id="58114"/>
    <lineage>
        <taxon>Bacteria</taxon>
        <taxon>Bacillati</taxon>
        <taxon>Actinomycetota</taxon>
        <taxon>Actinomycetes</taxon>
        <taxon>Glycomycetales</taxon>
        <taxon>Glycomycetaceae</taxon>
        <taxon>Glycomyces</taxon>
    </lineage>
</organism>
<dbReference type="Proteomes" id="UP000198949">
    <property type="component" value="Unassembled WGS sequence"/>
</dbReference>
<protein>
    <recommendedName>
        <fullName evidence="3">PE family protein</fullName>
    </recommendedName>
</protein>
<accession>A0A1G6Y4H2</accession>
<sequence length="130" mass="14468">MGLRRVDRIEFALDPHPLAILECDPVSDRAVDAEALAEFREVAQGRLDHLDTLIERLRHGNELGVEPGFGLLDSAVSAREAYREFHRLTWTNLQDLRADLAGIIATVDGVAERAVETDDESAAYLSRTKD</sequence>
<dbReference type="STRING" id="58114.SAMN05216270_108130"/>
<reference evidence="2" key="1">
    <citation type="submission" date="2016-10" db="EMBL/GenBank/DDBJ databases">
        <authorList>
            <person name="Varghese N."/>
            <person name="Submissions S."/>
        </authorList>
    </citation>
    <scope>NUCLEOTIDE SEQUENCE [LARGE SCALE GENOMIC DNA]</scope>
    <source>
        <strain evidence="2">CGMCC 4.3516</strain>
    </source>
</reference>
<evidence type="ECO:0000313" key="2">
    <source>
        <dbReference type="Proteomes" id="UP000198949"/>
    </source>
</evidence>
<gene>
    <name evidence="1" type="ORF">SAMN05216270_108130</name>
</gene>
<dbReference type="AlphaFoldDB" id="A0A1G6Y4H2"/>
<name>A0A1G6Y4H2_9ACTN</name>
<dbReference type="EMBL" id="FNAD01000008">
    <property type="protein sequence ID" value="SDD85289.1"/>
    <property type="molecule type" value="Genomic_DNA"/>
</dbReference>
<proteinExistence type="predicted"/>
<evidence type="ECO:0008006" key="3">
    <source>
        <dbReference type="Google" id="ProtNLM"/>
    </source>
</evidence>
<keyword evidence="2" id="KW-1185">Reference proteome</keyword>